<dbReference type="PATRIC" id="fig|1121307.3.peg.2331"/>
<dbReference type="STRING" id="1121307.CLCY_7c00490"/>
<dbReference type="RefSeq" id="WP_048569388.1">
    <property type="nucleotide sequence ID" value="NZ_LFVU01000003.1"/>
</dbReference>
<sequence>MNMFATRTMMAAVQRMAPVHTFLRDTFFRNVATFPTTKVDVDFKKGNRRLAPFVHPVIGGKVMEHQGYQTESYSPPLVAPDKVTKASDLLDRLPGENIYSQRTPEDRAIERLGLDLAELDETITRREEWMCAQALFTGKIPVVGEGINEVIDFGFSNKETLSGTSLWSDPASDPIAYIKAKHTLVQKTGFVNCDICIMSYDVVPAFINHPKVKDVLDKTKMEYATIAPRQLPNGATYVGTINELGFDIYQYNTWYVDDWTDPKNPVTLPLVPEGTIGLFSTQANYSLVYGGVEVADEKTDSITIVEGTRVPTSWVEKRPARRILNVSAKPLAVPHEVDSWFIARVA</sequence>
<dbReference type="EMBL" id="LFVU01000003">
    <property type="protein sequence ID" value="KMT23002.1"/>
    <property type="molecule type" value="Genomic_DNA"/>
</dbReference>
<dbReference type="Gene3D" id="3.15.30.10">
    <property type="entry name" value="putative capsid protein of prophage domain like"/>
    <property type="match status" value="1"/>
</dbReference>
<comment type="caution">
    <text evidence="1">The sequence shown here is derived from an EMBL/GenBank/DDBJ whole genome shotgun (WGS) entry which is preliminary data.</text>
</comment>
<dbReference type="OrthoDB" id="5449178at2"/>
<accession>A0A0J8DB03</accession>
<proteinExistence type="predicted"/>
<evidence type="ECO:0000313" key="1">
    <source>
        <dbReference type="EMBL" id="KMT23002.1"/>
    </source>
</evidence>
<protein>
    <submittedName>
        <fullName evidence="1">Phage major capsid protein E</fullName>
    </submittedName>
</protein>
<name>A0A0J8DB03_CLOCY</name>
<keyword evidence="2" id="KW-1185">Reference proteome</keyword>
<evidence type="ECO:0000313" key="2">
    <source>
        <dbReference type="Proteomes" id="UP000036756"/>
    </source>
</evidence>
<dbReference type="Proteomes" id="UP000036756">
    <property type="component" value="Unassembled WGS sequence"/>
</dbReference>
<reference evidence="1 2" key="1">
    <citation type="submission" date="2015-06" db="EMBL/GenBank/DDBJ databases">
        <title>Draft genome sequence of the purine-degrading Clostridium cylindrosporum HC-1 (DSM 605).</title>
        <authorList>
            <person name="Poehlein A."/>
            <person name="Schiel-Bengelsdorf B."/>
            <person name="Bengelsdorf F."/>
            <person name="Daniel R."/>
            <person name="Duerre P."/>
        </authorList>
    </citation>
    <scope>NUCLEOTIDE SEQUENCE [LARGE SCALE GENOMIC DNA]</scope>
    <source>
        <strain evidence="1 2">DSM 605</strain>
    </source>
</reference>
<gene>
    <name evidence="1" type="ORF">CLCY_7c00490</name>
</gene>
<dbReference type="InterPro" id="IPR005564">
    <property type="entry name" value="Major_capsid_GpE"/>
</dbReference>
<dbReference type="Gene3D" id="3.30.1930.10">
    <property type="entry name" value="capsid protein of prophage domain"/>
    <property type="match status" value="1"/>
</dbReference>
<dbReference type="Pfam" id="PF03864">
    <property type="entry name" value="Phage_cap_E"/>
    <property type="match status" value="1"/>
</dbReference>
<dbReference type="AlphaFoldDB" id="A0A0J8DB03"/>
<organism evidence="1 2">
    <name type="scientific">Clostridium cylindrosporum DSM 605</name>
    <dbReference type="NCBI Taxonomy" id="1121307"/>
    <lineage>
        <taxon>Bacteria</taxon>
        <taxon>Bacillati</taxon>
        <taxon>Bacillota</taxon>
        <taxon>Clostridia</taxon>
        <taxon>Eubacteriales</taxon>
        <taxon>Clostridiaceae</taxon>
        <taxon>Clostridium</taxon>
    </lineage>
</organism>